<evidence type="ECO:0000313" key="20">
    <source>
        <dbReference type="RefSeq" id="XP_022324195.1"/>
    </source>
</evidence>
<feature type="transmembrane region" description="Helical" evidence="16">
    <location>
        <begin position="311"/>
        <end position="333"/>
    </location>
</feature>
<dbReference type="CDD" id="cd18991">
    <property type="entry name" value="LGIC_ECD_GlyR"/>
    <property type="match status" value="1"/>
</dbReference>
<feature type="domain" description="Neurotransmitter-gated ion-channel ligand-binding" evidence="17">
    <location>
        <begin position="36"/>
        <end position="245"/>
    </location>
</feature>
<dbReference type="Pfam" id="PF02932">
    <property type="entry name" value="Neur_chan_memb"/>
    <property type="match status" value="1"/>
</dbReference>
<dbReference type="Gene3D" id="1.20.58.390">
    <property type="entry name" value="Neurotransmitter-gated ion-channel transmembrane domain"/>
    <property type="match status" value="1"/>
</dbReference>
<keyword evidence="19" id="KW-1185">Reference proteome</keyword>
<feature type="transmembrane region" description="Helical" evidence="16">
    <location>
        <begin position="421"/>
        <end position="441"/>
    </location>
</feature>
<dbReference type="PANTHER" id="PTHR18945">
    <property type="entry name" value="NEUROTRANSMITTER GATED ION CHANNEL"/>
    <property type="match status" value="1"/>
</dbReference>
<keyword evidence="10" id="KW-0869">Chloride channel</keyword>
<dbReference type="Proteomes" id="UP000694844">
    <property type="component" value="Chromosome 3"/>
</dbReference>
<dbReference type="PRINTS" id="PR00252">
    <property type="entry name" value="NRIONCHANNEL"/>
</dbReference>
<dbReference type="RefSeq" id="XP_022324195.1">
    <property type="nucleotide sequence ID" value="XM_022468487.1"/>
</dbReference>
<evidence type="ECO:0000256" key="10">
    <source>
        <dbReference type="ARBA" id="ARBA00023173"/>
    </source>
</evidence>
<evidence type="ECO:0000256" key="13">
    <source>
        <dbReference type="ARBA" id="ARBA00023257"/>
    </source>
</evidence>
<evidence type="ECO:0000313" key="19">
    <source>
        <dbReference type="Proteomes" id="UP000694844"/>
    </source>
</evidence>
<keyword evidence="4 16" id="KW-0732">Signal</keyword>
<dbReference type="GO" id="GO:0005230">
    <property type="term" value="F:extracellular ligand-gated monoatomic ion channel activity"/>
    <property type="evidence" value="ECO:0007669"/>
    <property type="project" value="InterPro"/>
</dbReference>
<dbReference type="GO" id="GO:0034707">
    <property type="term" value="C:chloride channel complex"/>
    <property type="evidence" value="ECO:0007669"/>
    <property type="project" value="UniProtKB-KW"/>
</dbReference>
<dbReference type="CDD" id="cd19049">
    <property type="entry name" value="LGIC_TM_anion"/>
    <property type="match status" value="1"/>
</dbReference>
<feature type="transmembrane region" description="Helical" evidence="16">
    <location>
        <begin position="279"/>
        <end position="299"/>
    </location>
</feature>
<feature type="signal peptide" evidence="16">
    <location>
        <begin position="1"/>
        <end position="19"/>
    </location>
</feature>
<reference evidence="20" key="1">
    <citation type="submission" date="2025-08" db="UniProtKB">
        <authorList>
            <consortium name="RefSeq"/>
        </authorList>
    </citation>
    <scope>IDENTIFICATION</scope>
    <source>
        <tissue evidence="20">Whole sample</tissue>
    </source>
</reference>
<dbReference type="Gene3D" id="2.70.170.10">
    <property type="entry name" value="Neurotransmitter-gated ion-channel ligand-binding domain"/>
    <property type="match status" value="1"/>
</dbReference>
<feature type="domain" description="Neurotransmitter-gated ion-channel transmembrane" evidence="18">
    <location>
        <begin position="253"/>
        <end position="361"/>
    </location>
</feature>
<comment type="subcellular location">
    <subcellularLocation>
        <location evidence="15">Postsynaptic cell membrane</location>
        <topology evidence="15">Multi-pass membrane protein</topology>
    </subcellularLocation>
</comment>
<gene>
    <name evidence="20" type="primary">LOC111125046</name>
</gene>
<dbReference type="SUPFAM" id="SSF90112">
    <property type="entry name" value="Neurotransmitter-gated ion-channel transmembrane pore"/>
    <property type="match status" value="1"/>
</dbReference>
<dbReference type="InterPro" id="IPR018000">
    <property type="entry name" value="Neurotransmitter_ion_chnl_CS"/>
</dbReference>
<keyword evidence="14 16" id="KW-0407">Ion channel</keyword>
<evidence type="ECO:0000256" key="15">
    <source>
        <dbReference type="ARBA" id="ARBA00034104"/>
    </source>
</evidence>
<dbReference type="OrthoDB" id="407674at2759"/>
<dbReference type="InterPro" id="IPR006028">
    <property type="entry name" value="GABAA/Glycine_rcpt"/>
</dbReference>
<dbReference type="NCBIfam" id="TIGR00860">
    <property type="entry name" value="LIC"/>
    <property type="match status" value="1"/>
</dbReference>
<evidence type="ECO:0000256" key="3">
    <source>
        <dbReference type="ARBA" id="ARBA00022692"/>
    </source>
</evidence>
<dbReference type="InterPro" id="IPR036734">
    <property type="entry name" value="Neur_chan_lig-bd_sf"/>
</dbReference>
<evidence type="ECO:0000256" key="2">
    <source>
        <dbReference type="ARBA" id="ARBA00022475"/>
    </source>
</evidence>
<keyword evidence="12" id="KW-0868">Chloride</keyword>
<evidence type="ECO:0000259" key="18">
    <source>
        <dbReference type="Pfam" id="PF02932"/>
    </source>
</evidence>
<dbReference type="Pfam" id="PF02931">
    <property type="entry name" value="Neur_chan_LBD"/>
    <property type="match status" value="1"/>
</dbReference>
<evidence type="ECO:0000259" key="17">
    <source>
        <dbReference type="Pfam" id="PF02931"/>
    </source>
</evidence>
<keyword evidence="5 16" id="KW-1133">Transmembrane helix</keyword>
<evidence type="ECO:0000256" key="8">
    <source>
        <dbReference type="ARBA" id="ARBA00023136"/>
    </source>
</evidence>
<dbReference type="FunFam" id="1.20.58.390:FF:000067">
    <property type="entry name" value="Glycine receptor subunit alpha-2"/>
    <property type="match status" value="1"/>
</dbReference>
<dbReference type="InterPro" id="IPR006202">
    <property type="entry name" value="Neur_chan_lig-bd"/>
</dbReference>
<organism evidence="19 20">
    <name type="scientific">Crassostrea virginica</name>
    <name type="common">Eastern oyster</name>
    <dbReference type="NCBI Taxonomy" id="6565"/>
    <lineage>
        <taxon>Eukaryota</taxon>
        <taxon>Metazoa</taxon>
        <taxon>Spiralia</taxon>
        <taxon>Lophotrochozoa</taxon>
        <taxon>Mollusca</taxon>
        <taxon>Bivalvia</taxon>
        <taxon>Autobranchia</taxon>
        <taxon>Pteriomorphia</taxon>
        <taxon>Ostreida</taxon>
        <taxon>Ostreoidea</taxon>
        <taxon>Ostreidae</taxon>
        <taxon>Crassostrea</taxon>
    </lineage>
</organism>
<evidence type="ECO:0000256" key="11">
    <source>
        <dbReference type="ARBA" id="ARBA00023180"/>
    </source>
</evidence>
<dbReference type="GeneID" id="111125046"/>
<proteinExistence type="inferred from homology"/>
<evidence type="ECO:0000256" key="16">
    <source>
        <dbReference type="RuleBase" id="RU000687"/>
    </source>
</evidence>
<keyword evidence="2" id="KW-1003">Cell membrane</keyword>
<evidence type="ECO:0000256" key="5">
    <source>
        <dbReference type="ARBA" id="ARBA00022989"/>
    </source>
</evidence>
<keyword evidence="1 16" id="KW-0813">Transport</keyword>
<keyword evidence="3 16" id="KW-0812">Transmembrane</keyword>
<dbReference type="InterPro" id="IPR036719">
    <property type="entry name" value="Neuro-gated_channel_TM_sf"/>
</dbReference>
<sequence length="448" mass="51837">MGRCEILVLVTVFSVFVSAQIKFKGPNEPKEKRTDLLMRILSYKDLENPPNYDSDKITVIEADLNVNSFDSINEASMDFKISVMLHLRWINTLITNQFTSVKSTLDYVELDATKMGHLWVPDLYFPNEKRSSFFNVMTDNKMMRLHRNGTIDYTTRLALTLSCPMNLERFPFDKQTCSIKIESFGYTTNSIQLRWSNISENAVALNQTSLPQFEVTGRNYSHRERTHRFRGNFSYLQADFHLERNIGYYMIQMYIPSLLIVLLSWVSFWLNVNSVPARISLGVLSVLTITTQSSAVNASLPRVSYIKAIDIWMTTCLVFVFAALIEFSMANVLSRNSSSEKEFLQSIFRITKIGRIEKEKNGNDITMGLRHRRKSQTDAEKKDLIVNEFGNINLKPETKEKTEEAALQQNKGLVYASYLDVICRVLFPTIFAIFNIIYWVYFWKLTVN</sequence>
<evidence type="ECO:0000256" key="12">
    <source>
        <dbReference type="ARBA" id="ARBA00023214"/>
    </source>
</evidence>
<dbReference type="KEGG" id="cvn:111125046"/>
<comment type="similarity">
    <text evidence="16">Belongs to the ligand-gated ion channel (TC 1.A.9) family.</text>
</comment>
<evidence type="ECO:0000256" key="4">
    <source>
        <dbReference type="ARBA" id="ARBA00022729"/>
    </source>
</evidence>
<feature type="transmembrane region" description="Helical" evidence="16">
    <location>
        <begin position="253"/>
        <end position="272"/>
    </location>
</feature>
<evidence type="ECO:0000256" key="6">
    <source>
        <dbReference type="ARBA" id="ARBA00023018"/>
    </source>
</evidence>
<keyword evidence="13" id="KW-0628">Postsynaptic cell membrane</keyword>
<dbReference type="InterPro" id="IPR006029">
    <property type="entry name" value="Neurotrans-gated_channel_TM"/>
</dbReference>
<dbReference type="PROSITE" id="PS00236">
    <property type="entry name" value="NEUROTR_ION_CHANNEL"/>
    <property type="match status" value="1"/>
</dbReference>
<dbReference type="AlphaFoldDB" id="A0A8B8D994"/>
<dbReference type="InterPro" id="IPR038050">
    <property type="entry name" value="Neuro_actylchol_rec"/>
</dbReference>
<evidence type="ECO:0000256" key="7">
    <source>
        <dbReference type="ARBA" id="ARBA00023065"/>
    </source>
</evidence>
<name>A0A8B8D994_CRAVI</name>
<evidence type="ECO:0000256" key="14">
    <source>
        <dbReference type="ARBA" id="ARBA00023303"/>
    </source>
</evidence>
<keyword evidence="7 16" id="KW-0406">Ion transport</keyword>
<keyword evidence="11" id="KW-0325">Glycoprotein</keyword>
<dbReference type="GO" id="GO:0045211">
    <property type="term" value="C:postsynaptic membrane"/>
    <property type="evidence" value="ECO:0007669"/>
    <property type="project" value="UniProtKB-SubCell"/>
</dbReference>
<dbReference type="PRINTS" id="PR00253">
    <property type="entry name" value="GABAARECEPTR"/>
</dbReference>
<evidence type="ECO:0000256" key="9">
    <source>
        <dbReference type="ARBA" id="ARBA00023157"/>
    </source>
</evidence>
<dbReference type="InterPro" id="IPR006201">
    <property type="entry name" value="Neur_channel"/>
</dbReference>
<protein>
    <submittedName>
        <fullName evidence="20">Glycine receptor subunit alphaZ1-like isoform X1</fullName>
    </submittedName>
</protein>
<keyword evidence="8 16" id="KW-0472">Membrane</keyword>
<feature type="chain" id="PRO_5034597195" evidence="16">
    <location>
        <begin position="20"/>
        <end position="448"/>
    </location>
</feature>
<dbReference type="GO" id="GO:0004888">
    <property type="term" value="F:transmembrane signaling receptor activity"/>
    <property type="evidence" value="ECO:0007669"/>
    <property type="project" value="InterPro"/>
</dbReference>
<evidence type="ECO:0000256" key="1">
    <source>
        <dbReference type="ARBA" id="ARBA00022448"/>
    </source>
</evidence>
<dbReference type="GO" id="GO:0005254">
    <property type="term" value="F:chloride channel activity"/>
    <property type="evidence" value="ECO:0007669"/>
    <property type="project" value="UniProtKB-KW"/>
</dbReference>
<accession>A0A8B8D994</accession>
<dbReference type="SUPFAM" id="SSF63712">
    <property type="entry name" value="Nicotinic receptor ligand binding domain-like"/>
    <property type="match status" value="1"/>
</dbReference>
<keyword evidence="6" id="KW-0770">Synapse</keyword>
<keyword evidence="9" id="KW-1015">Disulfide bond</keyword>